<organism evidence="2">
    <name type="scientific">Rhipicephalus microplus</name>
    <name type="common">Cattle tick</name>
    <name type="synonym">Boophilus microplus</name>
    <dbReference type="NCBI Taxonomy" id="6941"/>
    <lineage>
        <taxon>Eukaryota</taxon>
        <taxon>Metazoa</taxon>
        <taxon>Ecdysozoa</taxon>
        <taxon>Arthropoda</taxon>
        <taxon>Chelicerata</taxon>
        <taxon>Arachnida</taxon>
        <taxon>Acari</taxon>
        <taxon>Parasitiformes</taxon>
        <taxon>Ixodida</taxon>
        <taxon>Ixodoidea</taxon>
        <taxon>Ixodidae</taxon>
        <taxon>Rhipicephalinae</taxon>
        <taxon>Rhipicephalus</taxon>
        <taxon>Boophilus</taxon>
    </lineage>
</organism>
<name>A0A6G5AF07_RHIMP</name>
<proteinExistence type="predicted"/>
<accession>A0A6G5AF07</accession>
<keyword evidence="1" id="KW-0472">Membrane</keyword>
<keyword evidence="1" id="KW-1133">Transmembrane helix</keyword>
<feature type="transmembrane region" description="Helical" evidence="1">
    <location>
        <begin position="153"/>
        <end position="176"/>
    </location>
</feature>
<evidence type="ECO:0000313" key="2">
    <source>
        <dbReference type="EMBL" id="NIE49572.1"/>
    </source>
</evidence>
<keyword evidence="1" id="KW-0812">Transmembrane</keyword>
<evidence type="ECO:0000256" key="1">
    <source>
        <dbReference type="SAM" id="Phobius"/>
    </source>
</evidence>
<reference evidence="2" key="1">
    <citation type="submission" date="2020-03" db="EMBL/GenBank/DDBJ databases">
        <title>A transcriptome and proteome of the tick Rhipicephalus microplus shaped by the genetic composition of its hosts and developmental stage.</title>
        <authorList>
            <person name="Garcia G.R."/>
            <person name="Ribeiro J.M.C."/>
            <person name="Maruyama S.R."/>
            <person name="Gardinasse L.G."/>
            <person name="Nelson K."/>
            <person name="Ferreira B.R."/>
            <person name="Andrade T.G."/>
            <person name="Santos I.K.F.M."/>
        </authorList>
    </citation>
    <scope>NUCLEOTIDE SEQUENCE</scope>
    <source>
        <strain evidence="2">NSGR</strain>
        <tissue evidence="2">Salivary glands</tissue>
    </source>
</reference>
<dbReference type="EMBL" id="GIKN01007299">
    <property type="protein sequence ID" value="NIE49572.1"/>
    <property type="molecule type" value="Transcribed_RNA"/>
</dbReference>
<feature type="transmembrane region" description="Helical" evidence="1">
    <location>
        <begin position="46"/>
        <end position="71"/>
    </location>
</feature>
<dbReference type="AlphaFoldDB" id="A0A6G5AF07"/>
<protein>
    <submittedName>
        <fullName evidence="2">Uncharacterized protein</fullName>
    </submittedName>
</protein>
<sequence length="182" mass="21111">MQKIKELRCTFIHVQHVCWFFSSQFVAHTKHSRNALSSLQKKASIYFCDLFFILFYTVCADMMCMTVHSCIVHNELNMHEATPYFNKSDGHIADVHCTLMVYLFIIFFSSCFVHRNLAIFRDCACCSSFLYFGQEGIANSRLFLMCHFCFKHLLVYMCSSTAAVVRASFLVISLFFSPFDKA</sequence>
<feature type="transmembrane region" description="Helical" evidence="1">
    <location>
        <begin position="91"/>
        <end position="113"/>
    </location>
</feature>